<dbReference type="InterPro" id="IPR035979">
    <property type="entry name" value="RBD_domain_sf"/>
</dbReference>
<keyword evidence="1" id="KW-0677">Repeat</keyword>
<dbReference type="AlphaFoldDB" id="D8QF68"/>
<dbReference type="PANTHER" id="PTHR23236">
    <property type="entry name" value="EUKARYOTIC TRANSLATION INITIATION FACTOR 4B/4H"/>
    <property type="match status" value="1"/>
</dbReference>
<dbReference type="VEuPathDB" id="FungiDB:SCHCODRAFT_02638337"/>
<evidence type="ECO:0000256" key="4">
    <source>
        <dbReference type="SAM" id="MobiDB-lite"/>
    </source>
</evidence>
<protein>
    <recommendedName>
        <fullName evidence="5">RRM domain-containing protein</fullName>
    </recommendedName>
</protein>
<feature type="compositionally biased region" description="Low complexity" evidence="4">
    <location>
        <begin position="10"/>
        <end position="22"/>
    </location>
</feature>
<feature type="region of interest" description="Disordered" evidence="4">
    <location>
        <begin position="1"/>
        <end position="51"/>
    </location>
</feature>
<reference evidence="6 7" key="1">
    <citation type="journal article" date="2010" name="Nat. Biotechnol.">
        <title>Genome sequence of the model mushroom Schizophyllum commune.</title>
        <authorList>
            <person name="Ohm R.A."/>
            <person name="de Jong J.F."/>
            <person name="Lugones L.G."/>
            <person name="Aerts A."/>
            <person name="Kothe E."/>
            <person name="Stajich J.E."/>
            <person name="de Vries R.P."/>
            <person name="Record E."/>
            <person name="Levasseur A."/>
            <person name="Baker S.E."/>
            <person name="Bartholomew K.A."/>
            <person name="Coutinho P.M."/>
            <person name="Erdmann S."/>
            <person name="Fowler T.J."/>
            <person name="Gathman A.C."/>
            <person name="Lombard V."/>
            <person name="Henrissat B."/>
            <person name="Knabe N."/>
            <person name="Kuees U."/>
            <person name="Lilly W.W."/>
            <person name="Lindquist E."/>
            <person name="Lucas S."/>
            <person name="Magnuson J.K."/>
            <person name="Piumi F."/>
            <person name="Raudaskoski M."/>
            <person name="Salamov A."/>
            <person name="Schmutz J."/>
            <person name="Schwarze F.W.M.R."/>
            <person name="vanKuyk P.A."/>
            <person name="Horton J.S."/>
            <person name="Grigoriev I.V."/>
            <person name="Woesten H.A.B."/>
        </authorList>
    </citation>
    <scope>NUCLEOTIDE SEQUENCE [LARGE SCALE GENOMIC DNA]</scope>
    <source>
        <strain evidence="7">H4-8 / FGSC 9210</strain>
    </source>
</reference>
<dbReference type="Gene3D" id="3.30.70.330">
    <property type="match status" value="2"/>
</dbReference>
<accession>D8QF68</accession>
<dbReference type="SUPFAM" id="SSF54928">
    <property type="entry name" value="RNA-binding domain, RBD"/>
    <property type="match status" value="1"/>
</dbReference>
<name>D8QF68_SCHCM</name>
<dbReference type="InterPro" id="IPR012677">
    <property type="entry name" value="Nucleotide-bd_a/b_plait_sf"/>
</dbReference>
<evidence type="ECO:0000256" key="2">
    <source>
        <dbReference type="ARBA" id="ARBA00022884"/>
    </source>
</evidence>
<dbReference type="InterPro" id="IPR000504">
    <property type="entry name" value="RRM_dom"/>
</dbReference>
<dbReference type="InParanoid" id="D8QF68"/>
<dbReference type="PROSITE" id="PS50102">
    <property type="entry name" value="RRM"/>
    <property type="match status" value="2"/>
</dbReference>
<dbReference type="Proteomes" id="UP000007431">
    <property type="component" value="Unassembled WGS sequence"/>
</dbReference>
<dbReference type="EMBL" id="GL377311">
    <property type="protein sequence ID" value="EFI93074.1"/>
    <property type="molecule type" value="Genomic_DNA"/>
</dbReference>
<evidence type="ECO:0000313" key="6">
    <source>
        <dbReference type="EMBL" id="EFI93074.1"/>
    </source>
</evidence>
<keyword evidence="7" id="KW-1185">Reference proteome</keyword>
<evidence type="ECO:0000256" key="3">
    <source>
        <dbReference type="PROSITE-ProRule" id="PRU00176"/>
    </source>
</evidence>
<feature type="region of interest" description="Disordered" evidence="4">
    <location>
        <begin position="237"/>
        <end position="267"/>
    </location>
</feature>
<dbReference type="eggNOG" id="KOG0123">
    <property type="taxonomic scope" value="Eukaryota"/>
</dbReference>
<sequence length="267" mass="30686">MFSMSRPAFNENQQQQQQVQEQYSRPAYEGNAENSQPRQQKESTGPLANRELGKPQKCLFVGNIPFETTEEEVLEVFSPFGEIEHTRPGVAPDGTARGFCHVQYKDLESAKKAVDAHLENPLWLGTRRLRIDFAQSNVRGTARRSDKPNSKLYFFGMKGDEDEMREIFRNYQRDIFSIYFLRDGQGRIRGNGWIDFDSVEAASKALTELNGHITSAGLPIGLTYAVRERVGYKDRQRSYGLREKEGGDRERRPRRQRDGSRQEDIDA</sequence>
<dbReference type="HOGENOM" id="CLU_934349_0_0_1"/>
<dbReference type="GO" id="GO:0003723">
    <property type="term" value="F:RNA binding"/>
    <property type="evidence" value="ECO:0007669"/>
    <property type="project" value="UniProtKB-UniRule"/>
</dbReference>
<dbReference type="CDD" id="cd00590">
    <property type="entry name" value="RRM_SF"/>
    <property type="match status" value="2"/>
</dbReference>
<dbReference type="Pfam" id="PF00076">
    <property type="entry name" value="RRM_1"/>
    <property type="match status" value="2"/>
</dbReference>
<feature type="domain" description="RRM" evidence="5">
    <location>
        <begin position="57"/>
        <end position="136"/>
    </location>
</feature>
<dbReference type="STRING" id="578458.D8QF68"/>
<organism evidence="7">
    <name type="scientific">Schizophyllum commune (strain H4-8 / FGSC 9210)</name>
    <name type="common">Split gill fungus</name>
    <dbReference type="NCBI Taxonomy" id="578458"/>
    <lineage>
        <taxon>Eukaryota</taxon>
        <taxon>Fungi</taxon>
        <taxon>Dikarya</taxon>
        <taxon>Basidiomycota</taxon>
        <taxon>Agaricomycotina</taxon>
        <taxon>Agaricomycetes</taxon>
        <taxon>Agaricomycetidae</taxon>
        <taxon>Agaricales</taxon>
        <taxon>Schizophyllaceae</taxon>
        <taxon>Schizophyllum</taxon>
    </lineage>
</organism>
<evidence type="ECO:0000313" key="7">
    <source>
        <dbReference type="Proteomes" id="UP000007431"/>
    </source>
</evidence>
<evidence type="ECO:0000256" key="1">
    <source>
        <dbReference type="ARBA" id="ARBA00022737"/>
    </source>
</evidence>
<proteinExistence type="predicted"/>
<keyword evidence="2 3" id="KW-0694">RNA-binding</keyword>
<gene>
    <name evidence="6" type="ORF">SCHCODRAFT_85956</name>
</gene>
<dbReference type="SMART" id="SM00360">
    <property type="entry name" value="RRM"/>
    <property type="match status" value="2"/>
</dbReference>
<evidence type="ECO:0000259" key="5">
    <source>
        <dbReference type="PROSITE" id="PS50102"/>
    </source>
</evidence>
<dbReference type="PANTHER" id="PTHR23236:SF119">
    <property type="entry name" value="NUCLEAR RNA-BINDING PROTEIN SART-3"/>
    <property type="match status" value="1"/>
</dbReference>
<feature type="domain" description="RRM" evidence="5">
    <location>
        <begin position="150"/>
        <end position="227"/>
    </location>
</feature>
<dbReference type="OMA" id="SCVEAMH"/>